<reference evidence="1" key="1">
    <citation type="submission" date="2016-04" db="EMBL/GenBank/DDBJ databases">
        <title>Fast-growing isolate from the root nodules of Vavilovia formosa.</title>
        <authorList>
            <person name="Kimeklis A."/>
            <person name="Safronova V."/>
            <person name="Belimov A."/>
            <person name="Andronov E."/>
        </authorList>
    </citation>
    <scope>NUCLEOTIDE SEQUENCE [LARGE SCALE GENOMIC DNA]</scope>
    <source>
        <strain evidence="1">Vaf-46</strain>
    </source>
</reference>
<dbReference type="EMBL" id="LWBS01000115">
    <property type="protein sequence ID" value="OAP95261.1"/>
    <property type="molecule type" value="Genomic_DNA"/>
</dbReference>
<organism evidence="1">
    <name type="scientific">Rhizobium leguminosarum</name>
    <dbReference type="NCBI Taxonomy" id="384"/>
    <lineage>
        <taxon>Bacteria</taxon>
        <taxon>Pseudomonadati</taxon>
        <taxon>Pseudomonadota</taxon>
        <taxon>Alphaproteobacteria</taxon>
        <taxon>Hyphomicrobiales</taxon>
        <taxon>Rhizobiaceae</taxon>
        <taxon>Rhizobium/Agrobacterium group</taxon>
        <taxon>Rhizobium</taxon>
    </lineage>
</organism>
<dbReference type="AlphaFoldDB" id="A0A179BVS0"/>
<evidence type="ECO:0000313" key="1">
    <source>
        <dbReference type="EMBL" id="OAP95261.1"/>
    </source>
</evidence>
<gene>
    <name evidence="1" type="ORF">A4U53_39170</name>
</gene>
<proteinExistence type="predicted"/>
<name>A0A179BVS0_RHILE</name>
<comment type="caution">
    <text evidence="1">The sequence shown here is derived from an EMBL/GenBank/DDBJ whole genome shotgun (WGS) entry which is preliminary data.</text>
</comment>
<sequence length="73" mass="8127">MTLPFRAGLGFSVPVRAGPDQLEFLFAFDFRQRCVDGSGEARVIELDREIIAARLLRVLLPGGAEFRVMRCTA</sequence>
<protein>
    <submittedName>
        <fullName evidence="1">Uncharacterized protein</fullName>
    </submittedName>
</protein>
<accession>A0A179BVS0</accession>